<proteinExistence type="predicted"/>
<dbReference type="Proteomes" id="UP001597343">
    <property type="component" value="Unassembled WGS sequence"/>
</dbReference>
<dbReference type="Pfam" id="PF00171">
    <property type="entry name" value="Aldedh"/>
    <property type="match status" value="1"/>
</dbReference>
<dbReference type="InterPro" id="IPR016161">
    <property type="entry name" value="Ald_DH/histidinol_DH"/>
</dbReference>
<dbReference type="InterPro" id="IPR016162">
    <property type="entry name" value="Ald_DH_N"/>
</dbReference>
<dbReference type="EC" id="1.2.1.-" evidence="3"/>
<dbReference type="CDD" id="cd07103">
    <property type="entry name" value="ALDH_F5_SSADH_GabD"/>
    <property type="match status" value="1"/>
</dbReference>
<dbReference type="GO" id="GO:0016491">
    <property type="term" value="F:oxidoreductase activity"/>
    <property type="evidence" value="ECO:0007669"/>
    <property type="project" value="UniProtKB-KW"/>
</dbReference>
<evidence type="ECO:0000313" key="3">
    <source>
        <dbReference type="EMBL" id="MFD2169555.1"/>
    </source>
</evidence>
<gene>
    <name evidence="3" type="ORF">ACFSOY_06065</name>
</gene>
<dbReference type="SUPFAM" id="SSF53720">
    <property type="entry name" value="ALDH-like"/>
    <property type="match status" value="1"/>
</dbReference>
<sequence>MTRKSNLYLGGSWVPTDRHFSVSDPANHRVVGSVADADPTHAIRAIEAAHSAFAEWSKTPAPQRSALLYKWHRLILDHCDEIASLLTSEMGKPLPEAKGEVVFAANFVLWYAEEAKRINGETLPANERNKRITVLRQPVGVVAAITPWNFPAAMVTRKVAPALAAGCTVILKPAEQTPLTAIRLIELAEQAGFPPGVLNLLTTSDPAAVGDVLTTDARVRKITFTGSTEVGKLLYRKAADSVKRISLELGGHAPFIVFEDADLDQAVTGVILSKYRNAGQTCICTNRVYVQSSIAERFAEKLAGAVGKLQVGDGRLEGVQIGPLIDERALEKVERHVEDALSKGATVLSGGSRVDSPGYFFQPTVLGGVTESMQIATEETFGPVAPIFTFESEGEVLARANDTPYGLAAYFYTREIGRITRMQEGLDYGIIGVNDPAPSLAIQAPFGGFKESGLAREGGKYGLDAFLETKYISLAF</sequence>
<reference evidence="4" key="1">
    <citation type="journal article" date="2019" name="Int. J. Syst. Evol. Microbiol.">
        <title>The Global Catalogue of Microorganisms (GCM) 10K type strain sequencing project: providing services to taxonomists for standard genome sequencing and annotation.</title>
        <authorList>
            <consortium name="The Broad Institute Genomics Platform"/>
            <consortium name="The Broad Institute Genome Sequencing Center for Infectious Disease"/>
            <person name="Wu L."/>
            <person name="Ma J."/>
        </authorList>
    </citation>
    <scope>NUCLEOTIDE SEQUENCE [LARGE SCALE GENOMIC DNA]</scope>
    <source>
        <strain evidence="4">CGMCC 1.13574</strain>
    </source>
</reference>
<dbReference type="PANTHER" id="PTHR43353:SF5">
    <property type="entry name" value="SUCCINATE-SEMIALDEHYDE DEHYDROGENASE, MITOCHONDRIAL"/>
    <property type="match status" value="1"/>
</dbReference>
<dbReference type="EMBL" id="JBHUIO010000005">
    <property type="protein sequence ID" value="MFD2169555.1"/>
    <property type="molecule type" value="Genomic_DNA"/>
</dbReference>
<evidence type="ECO:0000259" key="2">
    <source>
        <dbReference type="Pfam" id="PF00171"/>
    </source>
</evidence>
<organism evidence="3 4">
    <name type="scientific">Tumebacillus lipolyticus</name>
    <dbReference type="NCBI Taxonomy" id="1280370"/>
    <lineage>
        <taxon>Bacteria</taxon>
        <taxon>Bacillati</taxon>
        <taxon>Bacillota</taxon>
        <taxon>Bacilli</taxon>
        <taxon>Bacillales</taxon>
        <taxon>Alicyclobacillaceae</taxon>
        <taxon>Tumebacillus</taxon>
    </lineage>
</organism>
<feature type="domain" description="Aldehyde dehydrogenase" evidence="2">
    <location>
        <begin position="13"/>
        <end position="472"/>
    </location>
</feature>
<dbReference type="RefSeq" id="WP_386044801.1">
    <property type="nucleotide sequence ID" value="NZ_JBHUIO010000005.1"/>
</dbReference>
<keyword evidence="4" id="KW-1185">Reference proteome</keyword>
<name>A0ABW4ZV04_9BACL</name>
<dbReference type="Gene3D" id="3.40.309.10">
    <property type="entry name" value="Aldehyde Dehydrogenase, Chain A, domain 2"/>
    <property type="match status" value="1"/>
</dbReference>
<keyword evidence="1 3" id="KW-0560">Oxidoreductase</keyword>
<dbReference type="Gene3D" id="3.40.605.10">
    <property type="entry name" value="Aldehyde Dehydrogenase, Chain A, domain 1"/>
    <property type="match status" value="1"/>
</dbReference>
<comment type="caution">
    <text evidence="3">The sequence shown here is derived from an EMBL/GenBank/DDBJ whole genome shotgun (WGS) entry which is preliminary data.</text>
</comment>
<evidence type="ECO:0000313" key="4">
    <source>
        <dbReference type="Proteomes" id="UP001597343"/>
    </source>
</evidence>
<evidence type="ECO:0000256" key="1">
    <source>
        <dbReference type="ARBA" id="ARBA00023002"/>
    </source>
</evidence>
<accession>A0ABW4ZV04</accession>
<dbReference type="InterPro" id="IPR016163">
    <property type="entry name" value="Ald_DH_C"/>
</dbReference>
<dbReference type="InterPro" id="IPR015590">
    <property type="entry name" value="Aldehyde_DH_dom"/>
</dbReference>
<dbReference type="PANTHER" id="PTHR43353">
    <property type="entry name" value="SUCCINATE-SEMIALDEHYDE DEHYDROGENASE, MITOCHONDRIAL"/>
    <property type="match status" value="1"/>
</dbReference>
<dbReference type="InterPro" id="IPR016160">
    <property type="entry name" value="Ald_DH_CS_CYS"/>
</dbReference>
<dbReference type="InterPro" id="IPR050740">
    <property type="entry name" value="Aldehyde_DH_Superfamily"/>
</dbReference>
<dbReference type="PROSITE" id="PS00070">
    <property type="entry name" value="ALDEHYDE_DEHYDR_CYS"/>
    <property type="match status" value="1"/>
</dbReference>
<protein>
    <submittedName>
        <fullName evidence="3">NAD-dependent succinate-semialdehyde dehydrogenase</fullName>
        <ecNumber evidence="3">1.2.1.-</ecNumber>
    </submittedName>
</protein>